<reference evidence="2" key="1">
    <citation type="submission" date="2020-04" db="EMBL/GenBank/DDBJ databases">
        <authorList>
            <person name="Alioto T."/>
            <person name="Alioto T."/>
            <person name="Gomez Garrido J."/>
        </authorList>
    </citation>
    <scope>NUCLEOTIDE SEQUENCE</scope>
    <source>
        <strain evidence="2">A484AB</strain>
    </source>
</reference>
<dbReference type="OrthoDB" id="5948924at2759"/>
<keyword evidence="3" id="KW-1185">Reference proteome</keyword>
<evidence type="ECO:0000256" key="1">
    <source>
        <dbReference type="SAM" id="MobiDB-lite"/>
    </source>
</evidence>
<evidence type="ECO:0000313" key="2">
    <source>
        <dbReference type="EMBL" id="CAB4020164.1"/>
    </source>
</evidence>
<comment type="caution">
    <text evidence="2">The sequence shown here is derived from an EMBL/GenBank/DDBJ whole genome shotgun (WGS) entry which is preliminary data.</text>
</comment>
<dbReference type="SUPFAM" id="SSF48371">
    <property type="entry name" value="ARM repeat"/>
    <property type="match status" value="1"/>
</dbReference>
<gene>
    <name evidence="2" type="ORF">PACLA_8A038108</name>
</gene>
<accession>A0A6S7ILZ8</accession>
<dbReference type="EMBL" id="CACRXK020010814">
    <property type="protein sequence ID" value="CAB4020164.1"/>
    <property type="molecule type" value="Genomic_DNA"/>
</dbReference>
<proteinExistence type="predicted"/>
<protein>
    <submittedName>
        <fullName evidence="2">Uncharacterized protein</fullName>
    </submittedName>
</protein>
<dbReference type="AlphaFoldDB" id="A0A6S7ILZ8"/>
<evidence type="ECO:0000313" key="3">
    <source>
        <dbReference type="Proteomes" id="UP001152795"/>
    </source>
</evidence>
<dbReference type="Gene3D" id="1.25.10.10">
    <property type="entry name" value="Leucine-rich Repeat Variant"/>
    <property type="match status" value="1"/>
</dbReference>
<dbReference type="InterPro" id="IPR016024">
    <property type="entry name" value="ARM-type_fold"/>
</dbReference>
<dbReference type="InterPro" id="IPR011989">
    <property type="entry name" value="ARM-like"/>
</dbReference>
<sequence>MEVKIHIETEFPVPYKTTDLKINLENLESIGDMKKKLQPLLSVAACDMSVYHKTQVLLSPKLENRKKISNLYVREGDTFIVKFISVCKLHFLSKFLDDMRAFVKDVCETFSEGDKIKECIDWNDDTASAIDNCYRTVLRSLEECAHNEFVPWNCRSTIANRHYFAQEGGLELLARIYNFASKKRYPLGVSDRDLQIATYFNLKQNELEVFCLQCLWNFSEIKEDRRMVLRSIGLEPFIHSLLKVSPDADDGVEHVYINQASVGCLAQYVELPDIQQILAENHEVLSKLLWLTSNGSDSYQKEVAANTLFCCSNHPKAARKIIENQCYRSVLEKAQGLELAREDLSALPFTTAVAYFFCLFLANIQTLPEENLLPYDEIQQINQVLEAFLHVVTPSKIGRFQEEHSYVWISLIPFLQLALAGPSRPFGTENERLQTRPQVSVDPRSEIGTQPGEKSCDAEISNNREIGPYNFSPAEKIGLFCLCHLANTPENRELFKKEKLEDYLICVCWFAQRCPEVADLTPKLDGFERLEPPRLESIAKAYLSKCFGEKIM</sequence>
<dbReference type="Proteomes" id="UP001152795">
    <property type="component" value="Unassembled WGS sequence"/>
</dbReference>
<feature type="region of interest" description="Disordered" evidence="1">
    <location>
        <begin position="428"/>
        <end position="458"/>
    </location>
</feature>
<name>A0A6S7ILZ8_PARCT</name>
<organism evidence="2 3">
    <name type="scientific">Paramuricea clavata</name>
    <name type="common">Red gorgonian</name>
    <name type="synonym">Violescent sea-whip</name>
    <dbReference type="NCBI Taxonomy" id="317549"/>
    <lineage>
        <taxon>Eukaryota</taxon>
        <taxon>Metazoa</taxon>
        <taxon>Cnidaria</taxon>
        <taxon>Anthozoa</taxon>
        <taxon>Octocorallia</taxon>
        <taxon>Malacalcyonacea</taxon>
        <taxon>Plexauridae</taxon>
        <taxon>Paramuricea</taxon>
    </lineage>
</organism>